<proteinExistence type="predicted"/>
<accession>A0AAD6ZQX6</accession>
<evidence type="ECO:0000313" key="2">
    <source>
        <dbReference type="Proteomes" id="UP001218218"/>
    </source>
</evidence>
<reference evidence="1" key="1">
    <citation type="submission" date="2023-03" db="EMBL/GenBank/DDBJ databases">
        <title>Massive genome expansion in bonnet fungi (Mycena s.s.) driven by repeated elements and novel gene families across ecological guilds.</title>
        <authorList>
            <consortium name="Lawrence Berkeley National Laboratory"/>
            <person name="Harder C.B."/>
            <person name="Miyauchi S."/>
            <person name="Viragh M."/>
            <person name="Kuo A."/>
            <person name="Thoen E."/>
            <person name="Andreopoulos B."/>
            <person name="Lu D."/>
            <person name="Skrede I."/>
            <person name="Drula E."/>
            <person name="Henrissat B."/>
            <person name="Morin E."/>
            <person name="Kohler A."/>
            <person name="Barry K."/>
            <person name="LaButti K."/>
            <person name="Morin E."/>
            <person name="Salamov A."/>
            <person name="Lipzen A."/>
            <person name="Mereny Z."/>
            <person name="Hegedus B."/>
            <person name="Baldrian P."/>
            <person name="Stursova M."/>
            <person name="Weitz H."/>
            <person name="Taylor A."/>
            <person name="Grigoriev I.V."/>
            <person name="Nagy L.G."/>
            <person name="Martin F."/>
            <person name="Kauserud H."/>
        </authorList>
    </citation>
    <scope>NUCLEOTIDE SEQUENCE</scope>
    <source>
        <strain evidence="1">CBHHK002</strain>
    </source>
</reference>
<keyword evidence="2" id="KW-1185">Reference proteome</keyword>
<comment type="caution">
    <text evidence="1">The sequence shown here is derived from an EMBL/GenBank/DDBJ whole genome shotgun (WGS) entry which is preliminary data.</text>
</comment>
<evidence type="ECO:0000313" key="1">
    <source>
        <dbReference type="EMBL" id="KAJ7334824.1"/>
    </source>
</evidence>
<dbReference type="PANTHER" id="PTHR43056">
    <property type="entry name" value="PEPTIDASE S9 PROLYL OLIGOPEPTIDASE"/>
    <property type="match status" value="1"/>
</dbReference>
<dbReference type="EMBL" id="JARIHO010000032">
    <property type="protein sequence ID" value="KAJ7334824.1"/>
    <property type="molecule type" value="Genomic_DNA"/>
</dbReference>
<dbReference type="Proteomes" id="UP001218218">
    <property type="component" value="Unassembled WGS sequence"/>
</dbReference>
<dbReference type="InterPro" id="IPR050585">
    <property type="entry name" value="Xaa-Pro_dipeptidyl-ppase/CocE"/>
</dbReference>
<organism evidence="1 2">
    <name type="scientific">Mycena albidolilacea</name>
    <dbReference type="NCBI Taxonomy" id="1033008"/>
    <lineage>
        <taxon>Eukaryota</taxon>
        <taxon>Fungi</taxon>
        <taxon>Dikarya</taxon>
        <taxon>Basidiomycota</taxon>
        <taxon>Agaricomycotina</taxon>
        <taxon>Agaricomycetes</taxon>
        <taxon>Agaricomycetidae</taxon>
        <taxon>Agaricales</taxon>
        <taxon>Marasmiineae</taxon>
        <taxon>Mycenaceae</taxon>
        <taxon>Mycena</taxon>
    </lineage>
</organism>
<sequence>MCIVARIVWSCGKSKAIKVTVVVGAITAAIYHVESQPSESGRCVLVDSTSGRDLVGKEWNVRTGVIEYGGAPAIVHVGVAYFSNFTDSRVYAVGVEKGSEPHALTPGHAHAEIESKVFRFANFDVHPKHSQLLVSVLGDHSNNSSPTSRAAQ</sequence>
<protein>
    <submittedName>
        <fullName evidence="1">Uncharacterized protein</fullName>
    </submittedName>
</protein>
<name>A0AAD6ZQX6_9AGAR</name>
<dbReference type="AlphaFoldDB" id="A0AAD6ZQX6"/>
<gene>
    <name evidence="1" type="ORF">DFH08DRAFT_813863</name>
</gene>
<dbReference type="PANTHER" id="PTHR43056:SF5">
    <property type="entry name" value="PEPTIDASE S9 PROLYL OLIGOPEPTIDASE CATALYTIC DOMAIN-CONTAINING PROTEIN"/>
    <property type="match status" value="1"/>
</dbReference>